<gene>
    <name evidence="2" type="ORF">BT63DRAFT_455542</name>
</gene>
<evidence type="ECO:0000313" key="3">
    <source>
        <dbReference type="Proteomes" id="UP000799302"/>
    </source>
</evidence>
<feature type="chain" id="PRO_5025562859" evidence="1">
    <location>
        <begin position="20"/>
        <end position="154"/>
    </location>
</feature>
<sequence>MHFINSLLVTLALGSSALAYPSAPVATIIHESAASDTTAYTQLEKRDDRQVLGCLRAINTNGLSGSYGERQWNDVHGDNKSKSECWVDGVKTKGSYNLQAIHDSDGKYRFQILGGKNALKSVEVGRCKDNKAPTLGRGVHFLRKAYGGEAPPAC</sequence>
<feature type="signal peptide" evidence="1">
    <location>
        <begin position="1"/>
        <end position="19"/>
    </location>
</feature>
<keyword evidence="3" id="KW-1185">Reference proteome</keyword>
<protein>
    <submittedName>
        <fullName evidence="2">Uncharacterized protein</fullName>
    </submittedName>
</protein>
<dbReference type="AlphaFoldDB" id="A0A6A6UDT6"/>
<dbReference type="Proteomes" id="UP000799302">
    <property type="component" value="Unassembled WGS sequence"/>
</dbReference>
<reference evidence="2" key="1">
    <citation type="journal article" date="2020" name="Stud. Mycol.">
        <title>101 Dothideomycetes genomes: a test case for predicting lifestyles and emergence of pathogens.</title>
        <authorList>
            <person name="Haridas S."/>
            <person name="Albert R."/>
            <person name="Binder M."/>
            <person name="Bloem J."/>
            <person name="Labutti K."/>
            <person name="Salamov A."/>
            <person name="Andreopoulos B."/>
            <person name="Baker S."/>
            <person name="Barry K."/>
            <person name="Bills G."/>
            <person name="Bluhm B."/>
            <person name="Cannon C."/>
            <person name="Castanera R."/>
            <person name="Culley D."/>
            <person name="Daum C."/>
            <person name="Ezra D."/>
            <person name="Gonzalez J."/>
            <person name="Henrissat B."/>
            <person name="Kuo A."/>
            <person name="Liang C."/>
            <person name="Lipzen A."/>
            <person name="Lutzoni F."/>
            <person name="Magnuson J."/>
            <person name="Mondo S."/>
            <person name="Nolan M."/>
            <person name="Ohm R."/>
            <person name="Pangilinan J."/>
            <person name="Park H.-J."/>
            <person name="Ramirez L."/>
            <person name="Alfaro M."/>
            <person name="Sun H."/>
            <person name="Tritt A."/>
            <person name="Yoshinaga Y."/>
            <person name="Zwiers L.-H."/>
            <person name="Turgeon B."/>
            <person name="Goodwin S."/>
            <person name="Spatafora J."/>
            <person name="Crous P."/>
            <person name="Grigoriev I."/>
        </authorList>
    </citation>
    <scope>NUCLEOTIDE SEQUENCE</scope>
    <source>
        <strain evidence="2">CBS 115976</strain>
    </source>
</reference>
<evidence type="ECO:0000313" key="2">
    <source>
        <dbReference type="EMBL" id="KAF2669563.1"/>
    </source>
</evidence>
<keyword evidence="1" id="KW-0732">Signal</keyword>
<organism evidence="2 3">
    <name type="scientific">Microthyrium microscopicum</name>
    <dbReference type="NCBI Taxonomy" id="703497"/>
    <lineage>
        <taxon>Eukaryota</taxon>
        <taxon>Fungi</taxon>
        <taxon>Dikarya</taxon>
        <taxon>Ascomycota</taxon>
        <taxon>Pezizomycotina</taxon>
        <taxon>Dothideomycetes</taxon>
        <taxon>Dothideomycetes incertae sedis</taxon>
        <taxon>Microthyriales</taxon>
        <taxon>Microthyriaceae</taxon>
        <taxon>Microthyrium</taxon>
    </lineage>
</organism>
<evidence type="ECO:0000256" key="1">
    <source>
        <dbReference type="SAM" id="SignalP"/>
    </source>
</evidence>
<proteinExistence type="predicted"/>
<name>A0A6A6UDT6_9PEZI</name>
<dbReference type="OrthoDB" id="4959982at2759"/>
<accession>A0A6A6UDT6</accession>
<dbReference type="EMBL" id="MU004235">
    <property type="protein sequence ID" value="KAF2669563.1"/>
    <property type="molecule type" value="Genomic_DNA"/>
</dbReference>